<keyword evidence="3 6" id="KW-0378">Hydrolase</keyword>
<keyword evidence="5 6" id="KW-0482">Metalloprotease</keyword>
<dbReference type="PROSITE" id="PS51257">
    <property type="entry name" value="PROKAR_LIPOPROTEIN"/>
    <property type="match status" value="1"/>
</dbReference>
<sequence>MIPLPRRWKACSRAALLVSALTLAGCAQGGLDLGDSPGALVSDQEVSRMSLQTWQRIRQDEQPVQDSAMQQRVDRIAQRIIQAAGVAGGEPWEVVVFQGDQVNAFALPGRRIGVYAGLVKLADSDAEIAGVIAHEVGHVLEEHSQERLGAAKVSQVGVQALNAALQAGNVGYANQIAGLLGAGAKYGVILPYGRTQELEADRFGLMTMAEAGYDPRAAIDFWTKMGAQSQGQAPPEFASTHPSNERRLNQLREMLPQAMEIYRRNQGGT</sequence>
<feature type="domain" description="Peptidase M48" evidence="8">
    <location>
        <begin position="69"/>
        <end position="254"/>
    </location>
</feature>
<keyword evidence="2" id="KW-0479">Metal-binding</keyword>
<comment type="similarity">
    <text evidence="6">Belongs to the peptidase M48 family.</text>
</comment>
<evidence type="ECO:0000256" key="6">
    <source>
        <dbReference type="RuleBase" id="RU003983"/>
    </source>
</evidence>
<dbReference type="CDD" id="cd07331">
    <property type="entry name" value="M48C_Oma1_like"/>
    <property type="match status" value="1"/>
</dbReference>
<accession>A0ABS1DFX0</accession>
<proteinExistence type="inferred from homology"/>
<feature type="chain" id="PRO_5046542649" description="Peptidase M48 domain-containing protein" evidence="7">
    <location>
        <begin position="30"/>
        <end position="269"/>
    </location>
</feature>
<evidence type="ECO:0000259" key="8">
    <source>
        <dbReference type="Pfam" id="PF01435"/>
    </source>
</evidence>
<comment type="caution">
    <text evidence="9">The sequence shown here is derived from an EMBL/GenBank/DDBJ whole genome shotgun (WGS) entry which is preliminary data.</text>
</comment>
<organism evidence="9 10">
    <name type="scientific">Rhodovibrio sodomensis</name>
    <dbReference type="NCBI Taxonomy" id="1088"/>
    <lineage>
        <taxon>Bacteria</taxon>
        <taxon>Pseudomonadati</taxon>
        <taxon>Pseudomonadota</taxon>
        <taxon>Alphaproteobacteria</taxon>
        <taxon>Rhodospirillales</taxon>
        <taxon>Rhodovibrionaceae</taxon>
        <taxon>Rhodovibrio</taxon>
    </lineage>
</organism>
<gene>
    <name evidence="9" type="ORF">CKO28_15125</name>
</gene>
<dbReference type="PANTHER" id="PTHR22726:SF24">
    <property type="entry name" value="M48 FAMILY METALLOPEPTIDASE"/>
    <property type="match status" value="1"/>
</dbReference>
<evidence type="ECO:0000256" key="2">
    <source>
        <dbReference type="ARBA" id="ARBA00022723"/>
    </source>
</evidence>
<keyword evidence="4 6" id="KW-0862">Zinc</keyword>
<dbReference type="Gene3D" id="3.30.2010.10">
    <property type="entry name" value="Metalloproteases ('zincins'), catalytic domain"/>
    <property type="match status" value="1"/>
</dbReference>
<dbReference type="PANTHER" id="PTHR22726">
    <property type="entry name" value="METALLOENDOPEPTIDASE OMA1"/>
    <property type="match status" value="1"/>
</dbReference>
<dbReference type="Pfam" id="PF01435">
    <property type="entry name" value="Peptidase_M48"/>
    <property type="match status" value="1"/>
</dbReference>
<dbReference type="EMBL" id="NRRL01000046">
    <property type="protein sequence ID" value="MBK1669369.1"/>
    <property type="molecule type" value="Genomic_DNA"/>
</dbReference>
<reference evidence="9 10" key="1">
    <citation type="journal article" date="2020" name="Microorganisms">
        <title>Osmotic Adaptation and Compatible Solute Biosynthesis of Phototrophic Bacteria as Revealed from Genome Analyses.</title>
        <authorList>
            <person name="Imhoff J.F."/>
            <person name="Rahn T."/>
            <person name="Kunzel S."/>
            <person name="Keller A."/>
            <person name="Neulinger S.C."/>
        </authorList>
    </citation>
    <scope>NUCLEOTIDE SEQUENCE [LARGE SCALE GENOMIC DNA]</scope>
    <source>
        <strain evidence="9 10">DSM 9895</strain>
    </source>
</reference>
<evidence type="ECO:0000256" key="5">
    <source>
        <dbReference type="ARBA" id="ARBA00023049"/>
    </source>
</evidence>
<evidence type="ECO:0000256" key="7">
    <source>
        <dbReference type="SAM" id="SignalP"/>
    </source>
</evidence>
<evidence type="ECO:0000256" key="4">
    <source>
        <dbReference type="ARBA" id="ARBA00022833"/>
    </source>
</evidence>
<name>A0ABS1DFX0_9PROT</name>
<keyword evidence="1 6" id="KW-0645">Protease</keyword>
<evidence type="ECO:0000256" key="3">
    <source>
        <dbReference type="ARBA" id="ARBA00022801"/>
    </source>
</evidence>
<feature type="signal peptide" evidence="7">
    <location>
        <begin position="1"/>
        <end position="29"/>
    </location>
</feature>
<comment type="cofactor">
    <cofactor evidence="6">
        <name>Zn(2+)</name>
        <dbReference type="ChEBI" id="CHEBI:29105"/>
    </cofactor>
    <text evidence="6">Binds 1 zinc ion per subunit.</text>
</comment>
<keyword evidence="10" id="KW-1185">Reference proteome</keyword>
<evidence type="ECO:0000313" key="10">
    <source>
        <dbReference type="Proteomes" id="UP001296873"/>
    </source>
</evidence>
<dbReference type="InterPro" id="IPR051156">
    <property type="entry name" value="Mito/Outer_Membr_Metalloprot"/>
</dbReference>
<dbReference type="InterPro" id="IPR001915">
    <property type="entry name" value="Peptidase_M48"/>
</dbReference>
<protein>
    <recommendedName>
        <fullName evidence="8">Peptidase M48 domain-containing protein</fullName>
    </recommendedName>
</protein>
<keyword evidence="7" id="KW-0732">Signal</keyword>
<dbReference type="Proteomes" id="UP001296873">
    <property type="component" value="Unassembled WGS sequence"/>
</dbReference>
<dbReference type="RefSeq" id="WP_200341701.1">
    <property type="nucleotide sequence ID" value="NZ_NRRL01000046.1"/>
</dbReference>
<evidence type="ECO:0000313" key="9">
    <source>
        <dbReference type="EMBL" id="MBK1669369.1"/>
    </source>
</evidence>
<evidence type="ECO:0000256" key="1">
    <source>
        <dbReference type="ARBA" id="ARBA00022670"/>
    </source>
</evidence>